<dbReference type="HOGENOM" id="CLU_1007531_0_0_4"/>
<accession>W0V764</accession>
<gene>
    <name evidence="1" type="ORF">GJA_4064</name>
</gene>
<evidence type="ECO:0000313" key="2">
    <source>
        <dbReference type="Proteomes" id="UP000027604"/>
    </source>
</evidence>
<dbReference type="eggNOG" id="ENOG5030HXA">
    <property type="taxonomic scope" value="Bacteria"/>
</dbReference>
<evidence type="ECO:0000313" key="1">
    <source>
        <dbReference type="EMBL" id="CDG84674.1"/>
    </source>
</evidence>
<dbReference type="EMBL" id="HG322949">
    <property type="protein sequence ID" value="CDG84674.1"/>
    <property type="molecule type" value="Genomic_DNA"/>
</dbReference>
<dbReference type="STRING" id="1349767.GJA_4064"/>
<dbReference type="PATRIC" id="fig|1349767.4.peg.642"/>
<dbReference type="Proteomes" id="UP000027604">
    <property type="component" value="Chromosome I"/>
</dbReference>
<organism evidence="1 2">
    <name type="scientific">Janthinobacterium agaricidamnosum NBRC 102515 = DSM 9628</name>
    <dbReference type="NCBI Taxonomy" id="1349767"/>
    <lineage>
        <taxon>Bacteria</taxon>
        <taxon>Pseudomonadati</taxon>
        <taxon>Pseudomonadota</taxon>
        <taxon>Betaproteobacteria</taxon>
        <taxon>Burkholderiales</taxon>
        <taxon>Oxalobacteraceae</taxon>
        <taxon>Janthinobacterium</taxon>
    </lineage>
</organism>
<name>W0V764_9BURK</name>
<sequence length="256" mass="28122">MILAVCASLQFIAAAAVSQETVPSVVLEEAPATPQTVEVSGARDPELKPYRSMLKGVDAFNEFHRLAPHASLRFILQPARADQALEGATLQISSDKLSIPIPVHADGTFTLQRHKQAMDENADIVSNKKKNSLRWRPDIHSPNLPANVRRLGDLRLECVIRWAVEKDDLPFVTRNAFRLVGGPCHSSMVAVLFHAPRRLSAVTAVSGERRATLSLGKQKVSYIAPLHDMTWNDDTLLELTFEDHTSIAQTAGPAPQ</sequence>
<proteinExistence type="predicted"/>
<dbReference type="AlphaFoldDB" id="W0V764"/>
<dbReference type="KEGG" id="jag:GJA_4064"/>
<keyword evidence="2" id="KW-1185">Reference proteome</keyword>
<protein>
    <submittedName>
        <fullName evidence="1">Uncharacterized protein</fullName>
    </submittedName>
</protein>
<reference evidence="1 2" key="1">
    <citation type="journal article" date="2015" name="Genome Announc.">
        <title>Genome Sequence of Mushroom Soft-Rot Pathogen Janthinobacterium agaricidamnosum.</title>
        <authorList>
            <person name="Graupner K."/>
            <person name="Lackner G."/>
            <person name="Hertweck C."/>
        </authorList>
    </citation>
    <scope>NUCLEOTIDE SEQUENCE [LARGE SCALE GENOMIC DNA]</scope>
    <source>
        <strain evidence="2">NBRC 102515 / DSM 9628</strain>
    </source>
</reference>